<dbReference type="EMBL" id="CAVLEF010000279">
    <property type="protein sequence ID" value="CAK1554736.1"/>
    <property type="molecule type" value="Genomic_DNA"/>
</dbReference>
<evidence type="ECO:0000256" key="1">
    <source>
        <dbReference type="SAM" id="MobiDB-lite"/>
    </source>
</evidence>
<protein>
    <submittedName>
        <fullName evidence="2">Uncharacterized protein</fullName>
    </submittedName>
</protein>
<dbReference type="Proteomes" id="UP001497472">
    <property type="component" value="Unassembled WGS sequence"/>
</dbReference>
<proteinExistence type="predicted"/>
<gene>
    <name evidence="2" type="ORF">LNINA_LOCUS13613</name>
</gene>
<name>A0AAV1JYX6_9NEOP</name>
<organism evidence="2 3">
    <name type="scientific">Leptosia nina</name>
    <dbReference type="NCBI Taxonomy" id="320188"/>
    <lineage>
        <taxon>Eukaryota</taxon>
        <taxon>Metazoa</taxon>
        <taxon>Ecdysozoa</taxon>
        <taxon>Arthropoda</taxon>
        <taxon>Hexapoda</taxon>
        <taxon>Insecta</taxon>
        <taxon>Pterygota</taxon>
        <taxon>Neoptera</taxon>
        <taxon>Endopterygota</taxon>
        <taxon>Lepidoptera</taxon>
        <taxon>Glossata</taxon>
        <taxon>Ditrysia</taxon>
        <taxon>Papilionoidea</taxon>
        <taxon>Pieridae</taxon>
        <taxon>Pierinae</taxon>
        <taxon>Leptosia</taxon>
    </lineage>
</organism>
<keyword evidence="3" id="KW-1185">Reference proteome</keyword>
<reference evidence="2 3" key="1">
    <citation type="submission" date="2023-11" db="EMBL/GenBank/DDBJ databases">
        <authorList>
            <person name="Okamura Y."/>
        </authorList>
    </citation>
    <scope>NUCLEOTIDE SEQUENCE [LARGE SCALE GENOMIC DNA]</scope>
</reference>
<dbReference type="AlphaFoldDB" id="A0AAV1JYX6"/>
<accession>A0AAV1JYX6</accession>
<evidence type="ECO:0000313" key="3">
    <source>
        <dbReference type="Proteomes" id="UP001497472"/>
    </source>
</evidence>
<evidence type="ECO:0000313" key="2">
    <source>
        <dbReference type="EMBL" id="CAK1554736.1"/>
    </source>
</evidence>
<feature type="region of interest" description="Disordered" evidence="1">
    <location>
        <begin position="59"/>
        <end position="88"/>
    </location>
</feature>
<comment type="caution">
    <text evidence="2">The sequence shown here is derived from an EMBL/GenBank/DDBJ whole genome shotgun (WGS) entry which is preliminary data.</text>
</comment>
<sequence>MNALLSSFNTVETIAPAAGTARTDASIHAERAAGASTPSLLSRGPSLDISDIEKHCARPKPLSDLLRAPNQTQVRRRRFERHSSLITS</sequence>